<sequence>MFNNACSADWQQQQQQQDLVSVNWKDCIHRWKRSREKWRSEALRLQKQLCDMTRSANHWRQQTGIVQAELAKARGALIGWRTEALRTRELVRQWKAEAIRWREQAREWKRRCCELMDQRDDQQIAQLCHDRYSCGYSRCGDYC</sequence>
<keyword evidence="5" id="KW-1185">Reference proteome</keyword>
<proteinExistence type="predicted"/>
<evidence type="ECO:0000313" key="2">
    <source>
        <dbReference type="EMBL" id="PAA52426.1"/>
    </source>
</evidence>
<organism evidence="3 5">
    <name type="scientific">Macrostomum lignano</name>
    <dbReference type="NCBI Taxonomy" id="282301"/>
    <lineage>
        <taxon>Eukaryota</taxon>
        <taxon>Metazoa</taxon>
        <taxon>Spiralia</taxon>
        <taxon>Lophotrochozoa</taxon>
        <taxon>Platyhelminthes</taxon>
        <taxon>Rhabditophora</taxon>
        <taxon>Macrostomorpha</taxon>
        <taxon>Macrostomida</taxon>
        <taxon>Macrostomidae</taxon>
        <taxon>Macrostomum</taxon>
    </lineage>
</organism>
<name>A0A267FFE9_9PLAT</name>
<evidence type="ECO:0000313" key="5">
    <source>
        <dbReference type="Proteomes" id="UP000215902"/>
    </source>
</evidence>
<evidence type="ECO:0000313" key="3">
    <source>
        <dbReference type="EMBL" id="PAA72498.1"/>
    </source>
</evidence>
<dbReference type="EMBL" id="NIVC01004586">
    <property type="protein sequence ID" value="PAA47079.1"/>
    <property type="molecule type" value="Genomic_DNA"/>
</dbReference>
<dbReference type="EMBL" id="NIVC01000023">
    <property type="protein sequence ID" value="PAA93636.1"/>
    <property type="molecule type" value="Genomic_DNA"/>
</dbReference>
<dbReference type="AlphaFoldDB" id="A0A267FFE9"/>
<evidence type="ECO:0000313" key="4">
    <source>
        <dbReference type="EMBL" id="PAA93636.1"/>
    </source>
</evidence>
<gene>
    <name evidence="3" type="ORF">BOX15_Mlig029657g1</name>
    <name evidence="4" type="ORF">BOX15_Mlig029657g2</name>
    <name evidence="2" type="ORF">BOX15_Mlig029657g3</name>
    <name evidence="1" type="ORF">BOX15_Mlig029657g4</name>
</gene>
<comment type="caution">
    <text evidence="3">The sequence shown here is derived from an EMBL/GenBank/DDBJ whole genome shotgun (WGS) entry which is preliminary data.</text>
</comment>
<protein>
    <submittedName>
        <fullName evidence="3">Uncharacterized protein</fullName>
    </submittedName>
</protein>
<dbReference type="Proteomes" id="UP000215902">
    <property type="component" value="Unassembled WGS sequence"/>
</dbReference>
<reference evidence="3 5" key="1">
    <citation type="submission" date="2017-06" db="EMBL/GenBank/DDBJ databases">
        <title>A platform for efficient transgenesis in Macrostomum lignano, a flatworm model organism for stem cell research.</title>
        <authorList>
            <person name="Berezikov E."/>
        </authorList>
    </citation>
    <scope>NUCLEOTIDE SEQUENCE [LARGE SCALE GENOMIC DNA]</scope>
    <source>
        <strain evidence="3">DV1</strain>
        <tissue evidence="3">Whole organism</tissue>
    </source>
</reference>
<dbReference type="EMBL" id="NIVC01003244">
    <property type="protein sequence ID" value="PAA52426.1"/>
    <property type="molecule type" value="Genomic_DNA"/>
</dbReference>
<evidence type="ECO:0000313" key="1">
    <source>
        <dbReference type="EMBL" id="PAA47079.1"/>
    </source>
</evidence>
<accession>A0A267FFE9</accession>
<dbReference type="EMBL" id="NIVC01001088">
    <property type="protein sequence ID" value="PAA72498.1"/>
    <property type="molecule type" value="Genomic_DNA"/>
</dbReference>